<evidence type="ECO:0000313" key="2">
    <source>
        <dbReference type="Proteomes" id="UP001262754"/>
    </source>
</evidence>
<organism evidence="1 2">
    <name type="scientific">Caulobacter rhizosphaerae</name>
    <dbReference type="NCBI Taxonomy" id="2010972"/>
    <lineage>
        <taxon>Bacteria</taxon>
        <taxon>Pseudomonadati</taxon>
        <taxon>Pseudomonadota</taxon>
        <taxon>Alphaproteobacteria</taxon>
        <taxon>Caulobacterales</taxon>
        <taxon>Caulobacteraceae</taxon>
        <taxon>Caulobacter</taxon>
    </lineage>
</organism>
<keyword evidence="2" id="KW-1185">Reference proteome</keyword>
<dbReference type="PANTHER" id="PTHR32309">
    <property type="entry name" value="TYROSINE-PROTEIN KINASE"/>
    <property type="match status" value="1"/>
</dbReference>
<dbReference type="InterPro" id="IPR050445">
    <property type="entry name" value="Bact_polysacc_biosynth/exp"/>
</dbReference>
<proteinExistence type="predicted"/>
<sequence>MVDLNVEMAELWGSLGAPAPGRAHVIQFVAARRGEGTSTAAREFARFAARRAGRKTWLIDVDLVTSPQYQAIAADPERYGQLGGGTPASPDGSAFFTVQPPAPKPDGGVWPDAKYLTAHSVGGPRFWVTRFNREALRGRQKAHILPGVEYWAALRRHAEIIVVDSPSADRSQAALTLAQHMDQTVLVVSAQQPDVRPPGLLRDALASAGGRTAGVFFNQASVQPPKFLKAILP</sequence>
<dbReference type="InterPro" id="IPR027417">
    <property type="entry name" value="P-loop_NTPase"/>
</dbReference>
<name>A0ABU1MZ61_9CAUL</name>
<gene>
    <name evidence="1" type="ORF">J2800_002214</name>
</gene>
<dbReference type="RefSeq" id="WP_310031397.1">
    <property type="nucleotide sequence ID" value="NZ_JAVDRL010000006.1"/>
</dbReference>
<dbReference type="Gene3D" id="3.40.50.300">
    <property type="entry name" value="P-loop containing nucleotide triphosphate hydrolases"/>
    <property type="match status" value="1"/>
</dbReference>
<dbReference type="PANTHER" id="PTHR32309:SF13">
    <property type="entry name" value="FERRIC ENTEROBACTIN TRANSPORT PROTEIN FEPE"/>
    <property type="match status" value="1"/>
</dbReference>
<dbReference type="Proteomes" id="UP001262754">
    <property type="component" value="Unassembled WGS sequence"/>
</dbReference>
<dbReference type="EMBL" id="JAVDRL010000006">
    <property type="protein sequence ID" value="MDR6531467.1"/>
    <property type="molecule type" value="Genomic_DNA"/>
</dbReference>
<comment type="caution">
    <text evidence="1">The sequence shown here is derived from an EMBL/GenBank/DDBJ whole genome shotgun (WGS) entry which is preliminary data.</text>
</comment>
<dbReference type="SUPFAM" id="SSF52540">
    <property type="entry name" value="P-loop containing nucleoside triphosphate hydrolases"/>
    <property type="match status" value="1"/>
</dbReference>
<reference evidence="1 2" key="1">
    <citation type="submission" date="2023-07" db="EMBL/GenBank/DDBJ databases">
        <title>Sorghum-associated microbial communities from plants grown in Nebraska, USA.</title>
        <authorList>
            <person name="Schachtman D."/>
        </authorList>
    </citation>
    <scope>NUCLEOTIDE SEQUENCE [LARGE SCALE GENOMIC DNA]</scope>
    <source>
        <strain evidence="1 2">DS2154</strain>
    </source>
</reference>
<evidence type="ECO:0000313" key="1">
    <source>
        <dbReference type="EMBL" id="MDR6531467.1"/>
    </source>
</evidence>
<accession>A0ABU1MZ61</accession>
<protein>
    <submittedName>
        <fullName evidence="1">Mrp family chromosome partitioning ATPase</fullName>
    </submittedName>
</protein>